<dbReference type="Pfam" id="PF02661">
    <property type="entry name" value="Fic"/>
    <property type="match status" value="1"/>
</dbReference>
<dbReference type="InterPro" id="IPR036597">
    <property type="entry name" value="Fido-like_dom_sf"/>
</dbReference>
<dbReference type="PANTHER" id="PTHR39426:SF1">
    <property type="entry name" value="HOMOLOGY TO DEATH-ON-CURING PROTEIN OF PHAGE P1"/>
    <property type="match status" value="1"/>
</dbReference>
<protein>
    <submittedName>
        <fullName evidence="2">Death-on-curing protein</fullName>
    </submittedName>
</protein>
<evidence type="ECO:0000313" key="2">
    <source>
        <dbReference type="EMBL" id="KGQ20876.2"/>
    </source>
</evidence>
<dbReference type="AlphaFoldDB" id="A0A0A2WL16"/>
<accession>A0A0A2WL16</accession>
<dbReference type="PROSITE" id="PS51459">
    <property type="entry name" value="FIDO"/>
    <property type="match status" value="1"/>
</dbReference>
<name>A0A0A2WL16_THEFI</name>
<dbReference type="NCBIfam" id="TIGR01550">
    <property type="entry name" value="DOC_P1"/>
    <property type="match status" value="1"/>
</dbReference>
<dbReference type="InterPro" id="IPR053737">
    <property type="entry name" value="Type_II_TA_Toxin"/>
</dbReference>
<evidence type="ECO:0000259" key="1">
    <source>
        <dbReference type="PROSITE" id="PS51459"/>
    </source>
</evidence>
<reference evidence="2 3" key="1">
    <citation type="journal article" date="2015" name="Genome Announc.">
        <title>Draft Genome Sequence of the Thermophile Thermus filiformis ATCC 43280, Producer of Carotenoid-(Di)glucoside-Branched Fatty Acid (Di)esters and Source of Hyperthermostable Enzymes of Biotechnological Interest.</title>
        <authorList>
            <person name="Mandelli F."/>
            <person name="Oliveira Ramires B."/>
            <person name="Couger M.B."/>
            <person name="Paixao D.A."/>
            <person name="Camilo C.M."/>
            <person name="Polikarpov I."/>
            <person name="Prade R."/>
            <person name="Riano-Pachon D.M."/>
            <person name="Squina F.M."/>
        </authorList>
    </citation>
    <scope>NUCLEOTIDE SEQUENCE [LARGE SCALE GENOMIC DNA]</scope>
    <source>
        <strain evidence="2 3">ATCC 43280</strain>
    </source>
</reference>
<proteinExistence type="predicted"/>
<dbReference type="RefSeq" id="WP_038067743.1">
    <property type="nucleotide sequence ID" value="NZ_JPSL02000033.1"/>
</dbReference>
<dbReference type="GO" id="GO:0016301">
    <property type="term" value="F:kinase activity"/>
    <property type="evidence" value="ECO:0007669"/>
    <property type="project" value="InterPro"/>
</dbReference>
<dbReference type="SUPFAM" id="SSF140931">
    <property type="entry name" value="Fic-like"/>
    <property type="match status" value="1"/>
</dbReference>
<dbReference type="EMBL" id="JPSL02000033">
    <property type="protein sequence ID" value="KGQ20876.2"/>
    <property type="molecule type" value="Genomic_DNA"/>
</dbReference>
<dbReference type="InterPro" id="IPR006440">
    <property type="entry name" value="Doc"/>
</dbReference>
<comment type="caution">
    <text evidence="2">The sequence shown here is derived from an EMBL/GenBank/DDBJ whole genome shotgun (WGS) entry which is preliminary data.</text>
</comment>
<dbReference type="STRING" id="276.THFILI_00790"/>
<dbReference type="InterPro" id="IPR003812">
    <property type="entry name" value="Fido"/>
</dbReference>
<organism evidence="2 3">
    <name type="scientific">Thermus filiformis</name>
    <dbReference type="NCBI Taxonomy" id="276"/>
    <lineage>
        <taxon>Bacteria</taxon>
        <taxon>Thermotogati</taxon>
        <taxon>Deinococcota</taxon>
        <taxon>Deinococci</taxon>
        <taxon>Thermales</taxon>
        <taxon>Thermaceae</taxon>
        <taxon>Thermus</taxon>
    </lineage>
</organism>
<sequence length="140" mass="15387">MSAPRLYYRHGGHKFLTPQALLEAHEEILRRTGGVPGLRDRNLLESAAYAPRTGFYPTFFSQVAALGYRLTRGHPFVDGNKRTALHAMAWTLGANGYPVRLEPLASVTVMVLVATGHLSVFGLRLALLLWCGLDPADEEA</sequence>
<dbReference type="PANTHER" id="PTHR39426">
    <property type="entry name" value="HOMOLOGY TO DEATH-ON-CURING PROTEIN OF PHAGE P1"/>
    <property type="match status" value="1"/>
</dbReference>
<dbReference type="Proteomes" id="UP000030364">
    <property type="component" value="Unassembled WGS sequence"/>
</dbReference>
<gene>
    <name evidence="2" type="ORF">THFILI_00790</name>
</gene>
<keyword evidence="3" id="KW-1185">Reference proteome</keyword>
<dbReference type="Gene3D" id="1.20.120.1870">
    <property type="entry name" value="Fic/DOC protein, Fido domain"/>
    <property type="match status" value="1"/>
</dbReference>
<evidence type="ECO:0000313" key="3">
    <source>
        <dbReference type="Proteomes" id="UP000030364"/>
    </source>
</evidence>
<feature type="domain" description="Fido" evidence="1">
    <location>
        <begin position="16"/>
        <end position="133"/>
    </location>
</feature>